<dbReference type="GeneID" id="25254653"/>
<protein>
    <submittedName>
        <fullName evidence="2">Uncharacterized protein</fullName>
    </submittedName>
</protein>
<proteinExistence type="predicted"/>
<dbReference type="EMBL" id="HG678359">
    <property type="protein sequence ID" value="CDJ45552.1"/>
    <property type="molecule type" value="Genomic_DNA"/>
</dbReference>
<feature type="region of interest" description="Disordered" evidence="1">
    <location>
        <begin position="1"/>
        <end position="27"/>
    </location>
</feature>
<evidence type="ECO:0000313" key="3">
    <source>
        <dbReference type="Proteomes" id="UP000030747"/>
    </source>
</evidence>
<organism evidence="2 3">
    <name type="scientific">Eimeria tenella</name>
    <name type="common">Coccidian parasite</name>
    <dbReference type="NCBI Taxonomy" id="5802"/>
    <lineage>
        <taxon>Eukaryota</taxon>
        <taxon>Sar</taxon>
        <taxon>Alveolata</taxon>
        <taxon>Apicomplexa</taxon>
        <taxon>Conoidasida</taxon>
        <taxon>Coccidia</taxon>
        <taxon>Eucoccidiorida</taxon>
        <taxon>Eimeriorina</taxon>
        <taxon>Eimeriidae</taxon>
        <taxon>Eimeria</taxon>
    </lineage>
</organism>
<evidence type="ECO:0000256" key="1">
    <source>
        <dbReference type="SAM" id="MobiDB-lite"/>
    </source>
</evidence>
<accession>U6L584</accession>
<sequence length="66" mass="8163">MLRGLQQHSQPRPSHRHISEQEHLYHLQQQQQLQQQQLQQQRLLQQHLLQQHQPLHPQEEDPSQWD</sequence>
<dbReference type="AlphaFoldDB" id="U6L584"/>
<dbReference type="RefSeq" id="XP_013236298.1">
    <property type="nucleotide sequence ID" value="XM_013380844.1"/>
</dbReference>
<reference evidence="2" key="1">
    <citation type="submission" date="2013-10" db="EMBL/GenBank/DDBJ databases">
        <title>Genomic analysis of the causative agents of coccidiosis in chickens.</title>
        <authorList>
            <person name="Reid A.J."/>
            <person name="Blake D."/>
            <person name="Billington K."/>
            <person name="Browne H."/>
            <person name="Dunn M."/>
            <person name="Hung S."/>
            <person name="Kawahara F."/>
            <person name="Miranda-Saavedra D."/>
            <person name="Mourier T."/>
            <person name="Nagra H."/>
            <person name="Otto T.D."/>
            <person name="Rawlings N."/>
            <person name="Sanchez A."/>
            <person name="Sanders M."/>
            <person name="Subramaniam C."/>
            <person name="Tay Y."/>
            <person name="Dear P."/>
            <person name="Doerig C."/>
            <person name="Gruber A."/>
            <person name="Parkinson J."/>
            <person name="Shirley M."/>
            <person name="Wan K.L."/>
            <person name="Berriman M."/>
            <person name="Tomley F."/>
            <person name="Pain A."/>
        </authorList>
    </citation>
    <scope>NUCLEOTIDE SEQUENCE [LARGE SCALE GENOMIC DNA]</scope>
    <source>
        <strain evidence="2">Houghton</strain>
    </source>
</reference>
<gene>
    <name evidence="2" type="ORF">ETH_00027800</name>
</gene>
<dbReference type="Proteomes" id="UP000030747">
    <property type="component" value="Unassembled WGS sequence"/>
</dbReference>
<evidence type="ECO:0000313" key="2">
    <source>
        <dbReference type="EMBL" id="CDJ45552.1"/>
    </source>
</evidence>
<feature type="compositionally biased region" description="Polar residues" evidence="1">
    <location>
        <begin position="1"/>
        <end position="12"/>
    </location>
</feature>
<name>U6L584_EIMTE</name>
<reference evidence="2" key="2">
    <citation type="submission" date="2013-10" db="EMBL/GenBank/DDBJ databases">
        <authorList>
            <person name="Aslett M."/>
        </authorList>
    </citation>
    <scope>NUCLEOTIDE SEQUENCE [LARGE SCALE GENOMIC DNA]</scope>
    <source>
        <strain evidence="2">Houghton</strain>
    </source>
</reference>
<keyword evidence="3" id="KW-1185">Reference proteome</keyword>